<keyword evidence="1" id="KW-0812">Transmembrane</keyword>
<reference evidence="3" key="1">
    <citation type="submission" date="2022-06" db="EMBL/GenBank/DDBJ databases">
        <title>Lactococcus from bovine mastitis in China.</title>
        <authorList>
            <person name="Lin Y."/>
            <person name="Han B."/>
        </authorList>
    </citation>
    <scope>NUCLEOTIDE SEQUENCE</scope>
    <source>
        <strain evidence="3">Ningxia-I-26</strain>
    </source>
</reference>
<keyword evidence="4" id="KW-1185">Reference proteome</keyword>
<feature type="chain" id="PRO_5041195226" evidence="2">
    <location>
        <begin position="25"/>
        <end position="92"/>
    </location>
</feature>
<evidence type="ECO:0000256" key="1">
    <source>
        <dbReference type="SAM" id="Phobius"/>
    </source>
</evidence>
<evidence type="ECO:0000256" key="2">
    <source>
        <dbReference type="SAM" id="SignalP"/>
    </source>
</evidence>
<dbReference type="EMBL" id="JAMWFV010000010">
    <property type="protein sequence ID" value="MDG6145605.1"/>
    <property type="molecule type" value="Genomic_DNA"/>
</dbReference>
<protein>
    <submittedName>
        <fullName evidence="3">Uncharacterized protein</fullName>
    </submittedName>
</protein>
<dbReference type="RefSeq" id="WP_081168679.1">
    <property type="nucleotide sequence ID" value="NZ_JAMWDY010000007.1"/>
</dbReference>
<sequence length="92" mass="9349">MNNLITTATTKVTMLASAPTAASAVKQTQDNVKWGFGTAGVILALIGLAMLFFSWDDGPAARRSPIFMLVGGLILVGIGFGIAAAITTPPGA</sequence>
<keyword evidence="1" id="KW-1133">Transmembrane helix</keyword>
<comment type="caution">
    <text evidence="3">The sequence shown here is derived from an EMBL/GenBank/DDBJ whole genome shotgun (WGS) entry which is preliminary data.</text>
</comment>
<feature type="signal peptide" evidence="2">
    <location>
        <begin position="1"/>
        <end position="24"/>
    </location>
</feature>
<keyword evidence="1" id="KW-0472">Membrane</keyword>
<feature type="transmembrane region" description="Helical" evidence="1">
    <location>
        <begin position="66"/>
        <end position="86"/>
    </location>
</feature>
<gene>
    <name evidence="3" type="ORF">NF717_08055</name>
</gene>
<feature type="transmembrane region" description="Helical" evidence="1">
    <location>
        <begin position="34"/>
        <end position="54"/>
    </location>
</feature>
<evidence type="ECO:0000313" key="3">
    <source>
        <dbReference type="EMBL" id="MDG6145605.1"/>
    </source>
</evidence>
<organism evidence="3 4">
    <name type="scientific">Lactococcus formosensis</name>
    <dbReference type="NCBI Taxonomy" id="1281486"/>
    <lineage>
        <taxon>Bacteria</taxon>
        <taxon>Bacillati</taxon>
        <taxon>Bacillota</taxon>
        <taxon>Bacilli</taxon>
        <taxon>Lactobacillales</taxon>
        <taxon>Streptococcaceae</taxon>
        <taxon>Lactococcus</taxon>
    </lineage>
</organism>
<name>A0A9X4P693_9LACT</name>
<evidence type="ECO:0000313" key="4">
    <source>
        <dbReference type="Proteomes" id="UP001153199"/>
    </source>
</evidence>
<accession>A0A9X4P693</accession>
<dbReference type="Proteomes" id="UP001153199">
    <property type="component" value="Unassembled WGS sequence"/>
</dbReference>
<keyword evidence="2" id="KW-0732">Signal</keyword>
<proteinExistence type="predicted"/>
<dbReference type="AlphaFoldDB" id="A0A9X4P693"/>